<protein>
    <recommendedName>
        <fullName evidence="3">Peptidase S74 domain-containing protein</fullName>
    </recommendedName>
</protein>
<evidence type="ECO:0000313" key="1">
    <source>
        <dbReference type="EMBL" id="WQJ52815.1"/>
    </source>
</evidence>
<organism evidence="1 2">
    <name type="scientific">phage Lak_Megaphage_RVC_JS4_GC31</name>
    <dbReference type="NCBI Taxonomy" id="3109228"/>
    <lineage>
        <taxon>Viruses</taxon>
        <taxon>Duplodnaviria</taxon>
        <taxon>Heunggongvirae</taxon>
        <taxon>Uroviricota</taxon>
        <taxon>Caudoviricetes</taxon>
        <taxon>Caudoviricetes code 15 clade</taxon>
    </lineage>
</organism>
<accession>A0ABZ0Z3Z6</accession>
<keyword evidence="2" id="KW-1185">Reference proteome</keyword>
<dbReference type="EMBL" id="OR769222">
    <property type="protein sequence ID" value="WQJ52815.1"/>
    <property type="molecule type" value="Genomic_DNA"/>
</dbReference>
<evidence type="ECO:0008006" key="3">
    <source>
        <dbReference type="Google" id="ProtNLM"/>
    </source>
</evidence>
<proteinExistence type="predicted"/>
<dbReference type="Proteomes" id="UP001349343">
    <property type="component" value="Segment"/>
</dbReference>
<reference evidence="1 2" key="1">
    <citation type="submission" date="2023-11" db="EMBL/GenBank/DDBJ databases">
        <authorList>
            <person name="Cook R."/>
            <person name="Crisci M."/>
            <person name="Pye H."/>
            <person name="Adriaenssens E."/>
            <person name="Santini J."/>
        </authorList>
    </citation>
    <scope>NUCLEOTIDE SEQUENCE [LARGE SCALE GENOMIC DNA]</scope>
    <source>
        <strain evidence="1">Lak_Megaphage_RVC_JS4_GC31</strain>
    </source>
</reference>
<evidence type="ECO:0000313" key="2">
    <source>
        <dbReference type="Proteomes" id="UP001349343"/>
    </source>
</evidence>
<sequence length="612" mass="69436">MNRTPLLRPLRDNGATMYVFPSASEDIGLNLNSRSTGVALSHYALLQLPNLKGKSTQEEESIAIATDLQNYVMNFETLLLNHDDYNYQEYHTVSERVFWHWLYKKLGKLTFDKSFTSNVYSIESQNNKIVQCFGSIDAGNSLSTEFGMFNETYINVPTSYGDGPVFFKEVQDPAETNYVYSREYTASSSLEGRGSKVDIIKILPDATPITDGGGKYVVTDAYEIVKDLNQIQEAVREYTGNNSIIINSYDDINVDNKEQFKGTKCDITTNPTEFSFNAILLYYSVYDQDDLAKNSYAINLFGIIFLDSPKVQDRNGNFVIECLNKKKSYGATNAANFFGNSYSFRVNIKTMSVYDNTDSIIQDNTTMSSISSNDFSDVISNLNRAIDTMNTNVQSTMAIQDSYMNILRYYDEQRHNIEDISAKINSFVKGSKTSSFYVNLLRANEIMPENNEDNIIKITLNRRLNDYIENEQYQGTAYTPSIVITNDYETFNVPTVYKPVIDLSPTAQGEWTDSIGNVNDIIDNININYYIYGSKVYQNIELPESLIKGYGLDSMCKTGSDFGYDDTMKDVKFINYDALIPLLITYIKNLKAEIETLKQTESETETETSKQS</sequence>
<name>A0ABZ0Z3Z6_9CAUD</name>